<comment type="similarity">
    <text evidence="1">Belongs to the scytalone dehydratase family.</text>
</comment>
<dbReference type="Gene3D" id="3.10.450.50">
    <property type="match status" value="1"/>
</dbReference>
<name>A0A0F4G486_9PEZI</name>
<sequence length="280" mass="32068">MVYYLTLPGERFDGWYKYVADSQLWYATDSSGMIKFDCPLSPQYAARLPHWLPPESTIDARSGMVIKHASDVFVQRAKLDAAKVPKSDYLRTAHLSLPYIHVPLRFQLDPACRSLAAVMIPRYEDMLEMQALSFDWARSYDTKDWGLLASILTSELQIDFSEVTGSKWEAMSRDDFIAMISDRTLLGNELISTHHLLGANKYRMRSETSAIGLHQIRAAHQRYTDLDDNTVAAKGHGHGLIQHQYLKTSEGWRISGIRPTVYWNEHDFDRIFVRSAANHN</sequence>
<accession>A0A0F4G486</accession>
<evidence type="ECO:0000256" key="1">
    <source>
        <dbReference type="ARBA" id="ARBA00008584"/>
    </source>
</evidence>
<evidence type="ECO:0000313" key="5">
    <source>
        <dbReference type="Proteomes" id="UP000033647"/>
    </source>
</evidence>
<reference evidence="4 5" key="1">
    <citation type="submission" date="2015-03" db="EMBL/GenBank/DDBJ databases">
        <title>RNA-seq based gene annotation and comparative genomics of four Zymoseptoria species reveal species-specific pathogenicity related genes and transposable element activity.</title>
        <authorList>
            <person name="Grandaubert J."/>
            <person name="Bhattacharyya A."/>
            <person name="Stukenbrock E.H."/>
        </authorList>
    </citation>
    <scope>NUCLEOTIDE SEQUENCE [LARGE SCALE GENOMIC DNA]</scope>
    <source>
        <strain evidence="4 5">Zb18110</strain>
    </source>
</reference>
<proteinExistence type="inferred from homology"/>
<dbReference type="OrthoDB" id="5281072at2759"/>
<dbReference type="Proteomes" id="UP000033647">
    <property type="component" value="Unassembled WGS sequence"/>
</dbReference>
<dbReference type="SUPFAM" id="SSF54427">
    <property type="entry name" value="NTF2-like"/>
    <property type="match status" value="1"/>
</dbReference>
<keyword evidence="2" id="KW-0456">Lyase</keyword>
<dbReference type="AlphaFoldDB" id="A0A0F4G486"/>
<comment type="caution">
    <text evidence="4">The sequence shown here is derived from an EMBL/GenBank/DDBJ whole genome shotgun (WGS) entry which is preliminary data.</text>
</comment>
<dbReference type="Pfam" id="PF02982">
    <property type="entry name" value="Scytalone_dh"/>
    <property type="match status" value="1"/>
</dbReference>
<dbReference type="InterPro" id="IPR032710">
    <property type="entry name" value="NTF2-like_dom_sf"/>
</dbReference>
<dbReference type="STRING" id="1047168.A0A0F4G486"/>
<dbReference type="EMBL" id="LAFY01005875">
    <property type="protein sequence ID" value="KJX92104.1"/>
    <property type="molecule type" value="Genomic_DNA"/>
</dbReference>
<keyword evidence="5" id="KW-1185">Reference proteome</keyword>
<evidence type="ECO:0000256" key="2">
    <source>
        <dbReference type="ARBA" id="ARBA00023239"/>
    </source>
</evidence>
<evidence type="ECO:0000259" key="3">
    <source>
        <dbReference type="Pfam" id="PF02982"/>
    </source>
</evidence>
<evidence type="ECO:0000313" key="4">
    <source>
        <dbReference type="EMBL" id="KJX92104.1"/>
    </source>
</evidence>
<gene>
    <name evidence="4" type="ORF">TI39_contig5920g00003</name>
</gene>
<dbReference type="InterPro" id="IPR049884">
    <property type="entry name" value="Scytalone_dh"/>
</dbReference>
<dbReference type="GO" id="GO:0016829">
    <property type="term" value="F:lyase activity"/>
    <property type="evidence" value="ECO:0007669"/>
    <property type="project" value="UniProtKB-KW"/>
</dbReference>
<organism evidence="4 5">
    <name type="scientific">Zymoseptoria brevis</name>
    <dbReference type="NCBI Taxonomy" id="1047168"/>
    <lineage>
        <taxon>Eukaryota</taxon>
        <taxon>Fungi</taxon>
        <taxon>Dikarya</taxon>
        <taxon>Ascomycota</taxon>
        <taxon>Pezizomycotina</taxon>
        <taxon>Dothideomycetes</taxon>
        <taxon>Dothideomycetidae</taxon>
        <taxon>Mycosphaerellales</taxon>
        <taxon>Mycosphaerellaceae</taxon>
        <taxon>Zymoseptoria</taxon>
    </lineage>
</organism>
<feature type="domain" description="Scytalone dehydratase-like" evidence="3">
    <location>
        <begin position="123"/>
        <end position="274"/>
    </location>
</feature>
<protein>
    <recommendedName>
        <fullName evidence="3">Scytalone dehydratase-like domain-containing protein</fullName>
    </recommendedName>
</protein>